<dbReference type="Gene3D" id="1.25.40.10">
    <property type="entry name" value="Tetratricopeptide repeat domain"/>
    <property type="match status" value="1"/>
</dbReference>
<sequence>MQTLTRTRQHIRELAQANAFEELTHFIDSLEAQWLQAAPGECPAYLDAAKGHMLIDWETQIGKDLTAVLQAWIDACPNAYHPHVAMAFHAFDRATHIRSFAVAPEVTEDRWLGAAQACEVAAAHLLQAMNLSPRPVAAAICMIKICAHFDEPGWLSELFKGQPARWRPADQAEAQVRQEAAEHLHRYGLQVLAELPQALPALLPARDVHEFERPQDYWLLRAMAGFPNAYEAMQTYTAYLRPRWGGSYEEIDGLASGRLTDGWSEAHRNGLRWVILDDQFDLPESDEHDRIADWQAVFQDWSQRELRPLERATLLAREAAFRRYSLSDNAGAMALFSASVEHYPDQSWVGDIGEPFWSLAYLAVNQLAPDPQQTFKTVIERLCDTPNYAAACALRAAGHQFGLWGFERSGELADQWLATAAKRQSGRDGYGFDVLDVPLMLWGANLHPVAYFLYQRFAELELPNAPAALYDLHRGWLHDTPEQYLDEHKADYWLKRAAQMGCKVSKYNIARDRMSSGEDLSDPVARVEVWGQLLEALGDERIDGHVNLHLGILLRRYGEPVDHEQGLAYLYTVFDHAHDWVAARACAEIGLAWMEGQGAPRKNRFAAMQWVSRAMQIKPDSEQIQEIAWCIFNSHNRLLSFLTGITAFLFKGKFSRGELPPAALTR</sequence>
<keyword evidence="3" id="KW-1185">Reference proteome</keyword>
<dbReference type="Pfam" id="PF13226">
    <property type="entry name" value="DUF4034"/>
    <property type="match status" value="1"/>
</dbReference>
<feature type="domain" description="DUF4034" evidence="1">
    <location>
        <begin position="8"/>
        <end position="275"/>
    </location>
</feature>
<name>A0ABY9QQJ0_9PSED</name>
<gene>
    <name evidence="2" type="ORF">RAH46_02990</name>
</gene>
<dbReference type="EMBL" id="CP132921">
    <property type="protein sequence ID" value="WMW06313.1"/>
    <property type="molecule type" value="Genomic_DNA"/>
</dbReference>
<dbReference type="InterPro" id="IPR011990">
    <property type="entry name" value="TPR-like_helical_dom_sf"/>
</dbReference>
<dbReference type="InterPro" id="IPR025115">
    <property type="entry name" value="DUF4034"/>
</dbReference>
<accession>A0ABY9QQJ0</accession>
<evidence type="ECO:0000313" key="3">
    <source>
        <dbReference type="Proteomes" id="UP001183127"/>
    </source>
</evidence>
<dbReference type="RefSeq" id="WP_011536356.1">
    <property type="nucleotide sequence ID" value="NZ_CP132921.1"/>
</dbReference>
<proteinExistence type="predicted"/>
<evidence type="ECO:0000313" key="2">
    <source>
        <dbReference type="EMBL" id="WMW06313.1"/>
    </source>
</evidence>
<protein>
    <submittedName>
        <fullName evidence="2">DUF4034 domain-containing protein</fullName>
    </submittedName>
</protein>
<dbReference type="GeneID" id="32808293"/>
<evidence type="ECO:0000259" key="1">
    <source>
        <dbReference type="Pfam" id="PF13226"/>
    </source>
</evidence>
<organism evidence="2 3">
    <name type="scientific">Pseudomonas entomophila</name>
    <dbReference type="NCBI Taxonomy" id="312306"/>
    <lineage>
        <taxon>Bacteria</taxon>
        <taxon>Pseudomonadati</taxon>
        <taxon>Pseudomonadota</taxon>
        <taxon>Gammaproteobacteria</taxon>
        <taxon>Pseudomonadales</taxon>
        <taxon>Pseudomonadaceae</taxon>
        <taxon>Pseudomonas</taxon>
    </lineage>
</organism>
<dbReference type="SUPFAM" id="SSF81901">
    <property type="entry name" value="HCP-like"/>
    <property type="match status" value="1"/>
</dbReference>
<dbReference type="Proteomes" id="UP001183127">
    <property type="component" value="Chromosome"/>
</dbReference>
<reference evidence="2 3" key="1">
    <citation type="submission" date="2023-08" db="EMBL/GenBank/DDBJ databases">
        <title>Complete Genome Sequence of Pseudomonas entomophila TVIN A01.</title>
        <authorList>
            <person name="Shelke T."/>
            <person name="Mahar N.S."/>
            <person name="Gupta I."/>
            <person name="Gupta V."/>
        </authorList>
    </citation>
    <scope>NUCLEOTIDE SEQUENCE [LARGE SCALE GENOMIC DNA]</scope>
    <source>
        <strain evidence="2 3">TVIN-A01</strain>
    </source>
</reference>